<dbReference type="PANTHER" id="PTHR13544">
    <property type="entry name" value="SELENOPROTEIN T"/>
    <property type="match status" value="1"/>
</dbReference>
<dbReference type="Pfam" id="PF10262">
    <property type="entry name" value="Rdx"/>
    <property type="match status" value="1"/>
</dbReference>
<feature type="transmembrane region" description="Helical" evidence="3">
    <location>
        <begin position="81"/>
        <end position="107"/>
    </location>
</feature>
<dbReference type="InterPro" id="IPR036249">
    <property type="entry name" value="Thioredoxin-like_sf"/>
</dbReference>
<dbReference type="InterPro" id="IPR011893">
    <property type="entry name" value="Selenoprotein_Rdx-typ"/>
</dbReference>
<organism evidence="5 6">
    <name type="scientific">Tegillarca granosa</name>
    <name type="common">Malaysian cockle</name>
    <name type="synonym">Anadara granosa</name>
    <dbReference type="NCBI Taxonomy" id="220873"/>
    <lineage>
        <taxon>Eukaryota</taxon>
        <taxon>Metazoa</taxon>
        <taxon>Spiralia</taxon>
        <taxon>Lophotrochozoa</taxon>
        <taxon>Mollusca</taxon>
        <taxon>Bivalvia</taxon>
        <taxon>Autobranchia</taxon>
        <taxon>Pteriomorphia</taxon>
        <taxon>Arcoida</taxon>
        <taxon>Arcoidea</taxon>
        <taxon>Arcidae</taxon>
        <taxon>Tegillarca</taxon>
    </lineage>
</organism>
<keyword evidence="6" id="KW-1185">Reference proteome</keyword>
<evidence type="ECO:0000256" key="3">
    <source>
        <dbReference type="SAM" id="Phobius"/>
    </source>
</evidence>
<keyword evidence="3" id="KW-0472">Membrane</keyword>
<protein>
    <recommendedName>
        <fullName evidence="7">Selenoprotein T</fullName>
    </recommendedName>
</protein>
<keyword evidence="3" id="KW-1133">Transmembrane helix</keyword>
<gene>
    <name evidence="5" type="ORF">KUTeg_011989</name>
</gene>
<feature type="chain" id="PRO_5045632256" description="Selenoprotein T" evidence="4">
    <location>
        <begin position="28"/>
        <end position="162"/>
    </location>
</feature>
<evidence type="ECO:0000256" key="2">
    <source>
        <dbReference type="ARBA" id="ARBA00023284"/>
    </source>
</evidence>
<sequence length="162" mass="18438">MAEMVQLSMVAVFTVLIFLTWRDLSFTEQTSQTQKDIKAPKLSRFAGYKKVFEQYAHAIHERFPALSIEGDNYPPPSGRAAVAQFLSIFKLVLIAMVIYACLMIFFISNAIEGQMISTGAFEVSFNDVPVWSKLETGRVPSPAEMFQIIDNHMKLNNREREH</sequence>
<keyword evidence="1 4" id="KW-0732">Signal</keyword>
<dbReference type="PANTHER" id="PTHR13544:SF0">
    <property type="entry name" value="THIOREDOXIN REDUCTASE-LIKE SELENOPROTEIN T"/>
    <property type="match status" value="1"/>
</dbReference>
<keyword evidence="2" id="KW-0676">Redox-active center</keyword>
<evidence type="ECO:0008006" key="7">
    <source>
        <dbReference type="Google" id="ProtNLM"/>
    </source>
</evidence>
<dbReference type="NCBIfam" id="TIGR02174">
    <property type="entry name" value="CXXU_selWTH"/>
    <property type="match status" value="1"/>
</dbReference>
<name>A0ABQ9EYG7_TEGGR</name>
<comment type="caution">
    <text evidence="5">The sequence shown here is derived from an EMBL/GenBank/DDBJ whole genome shotgun (WGS) entry which is preliminary data.</text>
</comment>
<evidence type="ECO:0000256" key="1">
    <source>
        <dbReference type="ARBA" id="ARBA00022729"/>
    </source>
</evidence>
<proteinExistence type="predicted"/>
<evidence type="ECO:0000313" key="5">
    <source>
        <dbReference type="EMBL" id="KAJ8310124.1"/>
    </source>
</evidence>
<accession>A0ABQ9EYG7</accession>
<dbReference type="Gene3D" id="3.40.30.10">
    <property type="entry name" value="Glutaredoxin"/>
    <property type="match status" value="1"/>
</dbReference>
<dbReference type="Proteomes" id="UP001217089">
    <property type="component" value="Unassembled WGS sequence"/>
</dbReference>
<feature type="signal peptide" evidence="4">
    <location>
        <begin position="1"/>
        <end position="27"/>
    </location>
</feature>
<keyword evidence="3" id="KW-0812">Transmembrane</keyword>
<evidence type="ECO:0000256" key="4">
    <source>
        <dbReference type="SAM" id="SignalP"/>
    </source>
</evidence>
<dbReference type="InterPro" id="IPR019389">
    <property type="entry name" value="Selenoprotein_T"/>
</dbReference>
<dbReference type="SUPFAM" id="SSF52833">
    <property type="entry name" value="Thioredoxin-like"/>
    <property type="match status" value="1"/>
</dbReference>
<reference evidence="5 6" key="1">
    <citation type="submission" date="2022-12" db="EMBL/GenBank/DDBJ databases">
        <title>Chromosome-level genome of Tegillarca granosa.</title>
        <authorList>
            <person name="Kim J."/>
        </authorList>
    </citation>
    <scope>NUCLEOTIDE SEQUENCE [LARGE SCALE GENOMIC DNA]</scope>
    <source>
        <strain evidence="5">Teg-2019</strain>
        <tissue evidence="5">Adductor muscle</tissue>
    </source>
</reference>
<evidence type="ECO:0000313" key="6">
    <source>
        <dbReference type="Proteomes" id="UP001217089"/>
    </source>
</evidence>
<dbReference type="EMBL" id="JARBDR010000640">
    <property type="protein sequence ID" value="KAJ8310124.1"/>
    <property type="molecule type" value="Genomic_DNA"/>
</dbReference>